<gene>
    <name evidence="1" type="ORF">TRAPUB_13889</name>
</gene>
<accession>A0A1M2VPZ6</accession>
<proteinExistence type="predicted"/>
<evidence type="ECO:0000313" key="1">
    <source>
        <dbReference type="EMBL" id="OJT09636.1"/>
    </source>
</evidence>
<comment type="caution">
    <text evidence="1">The sequence shown here is derived from an EMBL/GenBank/DDBJ whole genome shotgun (WGS) entry which is preliminary data.</text>
</comment>
<reference evidence="1 2" key="1">
    <citation type="submission" date="2016-10" db="EMBL/GenBank/DDBJ databases">
        <title>Genome sequence of the basidiomycete white-rot fungus Trametes pubescens.</title>
        <authorList>
            <person name="Makela M.R."/>
            <person name="Granchi Z."/>
            <person name="Peng M."/>
            <person name="De Vries R.P."/>
            <person name="Grigoriev I."/>
            <person name="Riley R."/>
            <person name="Hilden K."/>
        </authorList>
    </citation>
    <scope>NUCLEOTIDE SEQUENCE [LARGE SCALE GENOMIC DNA]</scope>
    <source>
        <strain evidence="1 2">FBCC735</strain>
    </source>
</reference>
<dbReference type="AlphaFoldDB" id="A0A1M2VPZ6"/>
<dbReference type="OMA" id="DTERAPM"/>
<protein>
    <submittedName>
        <fullName evidence="1">Uncharacterized protein</fullName>
    </submittedName>
</protein>
<dbReference type="OrthoDB" id="424974at2759"/>
<sequence>MSSASQLAQKAKRRNATLSCAECRRFVLANTEVLHDKITILANRVRALEDALQDVQSSVSSQPHPLLTDELRALKKPLEREAPEEQAQEQEQESVESINVGSLYTPIPEAEFDEAIFARVYDSMDTERAPMDAHQLAVLCFVLALGTLLDLEKPSLSAEAMRYYQLGRAALSVDSVLESQSIPAIQAVVSCLALASPA</sequence>
<evidence type="ECO:0000313" key="2">
    <source>
        <dbReference type="Proteomes" id="UP000184267"/>
    </source>
</evidence>
<name>A0A1M2VPZ6_TRAPU</name>
<keyword evidence="2" id="KW-1185">Reference proteome</keyword>
<dbReference type="EMBL" id="MNAD01000894">
    <property type="protein sequence ID" value="OJT09636.1"/>
    <property type="molecule type" value="Genomic_DNA"/>
</dbReference>
<organism evidence="1 2">
    <name type="scientific">Trametes pubescens</name>
    <name type="common">White-rot fungus</name>
    <dbReference type="NCBI Taxonomy" id="154538"/>
    <lineage>
        <taxon>Eukaryota</taxon>
        <taxon>Fungi</taxon>
        <taxon>Dikarya</taxon>
        <taxon>Basidiomycota</taxon>
        <taxon>Agaricomycotina</taxon>
        <taxon>Agaricomycetes</taxon>
        <taxon>Polyporales</taxon>
        <taxon>Polyporaceae</taxon>
        <taxon>Trametes</taxon>
    </lineage>
</organism>
<dbReference type="Proteomes" id="UP000184267">
    <property type="component" value="Unassembled WGS sequence"/>
</dbReference>